<feature type="region of interest" description="Disordered" evidence="2">
    <location>
        <begin position="614"/>
        <end position="635"/>
    </location>
</feature>
<feature type="compositionally biased region" description="Low complexity" evidence="2">
    <location>
        <begin position="337"/>
        <end position="348"/>
    </location>
</feature>
<dbReference type="EMBL" id="JBAWTH010000129">
    <property type="protein sequence ID" value="KAL2275655.1"/>
    <property type="molecule type" value="Genomic_DNA"/>
</dbReference>
<evidence type="ECO:0000313" key="5">
    <source>
        <dbReference type="Proteomes" id="UP001600888"/>
    </source>
</evidence>
<dbReference type="Gene3D" id="2.40.50.40">
    <property type="match status" value="1"/>
</dbReference>
<evidence type="ECO:0000259" key="3">
    <source>
        <dbReference type="PROSITE" id="PS50013"/>
    </source>
</evidence>
<dbReference type="SUPFAM" id="SSF54160">
    <property type="entry name" value="Chromo domain-like"/>
    <property type="match status" value="1"/>
</dbReference>
<reference evidence="4 5" key="1">
    <citation type="submission" date="2024-03" db="EMBL/GenBank/DDBJ databases">
        <title>A high-quality draft genome sequence of Diaporthe vaccinii, a causative agent of upright dieback and viscid rot disease in cranberry plants.</title>
        <authorList>
            <person name="Sarrasin M."/>
            <person name="Lang B.F."/>
            <person name="Burger G."/>
        </authorList>
    </citation>
    <scope>NUCLEOTIDE SEQUENCE [LARGE SCALE GENOMIC DNA]</scope>
    <source>
        <strain evidence="4 5">IS7</strain>
    </source>
</reference>
<protein>
    <recommendedName>
        <fullName evidence="3">Chromo domain-containing protein</fullName>
    </recommendedName>
</protein>
<feature type="compositionally biased region" description="Low complexity" evidence="2">
    <location>
        <begin position="371"/>
        <end position="383"/>
    </location>
</feature>
<feature type="compositionally biased region" description="Polar residues" evidence="2">
    <location>
        <begin position="623"/>
        <end position="635"/>
    </location>
</feature>
<accession>A0ABR4DZR7</accession>
<comment type="subunit">
    <text evidence="1">Component of the NuA4 histone acetyltransferase complex.</text>
</comment>
<evidence type="ECO:0000313" key="4">
    <source>
        <dbReference type="EMBL" id="KAL2275655.1"/>
    </source>
</evidence>
<dbReference type="EMBL" id="JBAWTH010000129">
    <property type="protein sequence ID" value="KAL2275654.1"/>
    <property type="molecule type" value="Genomic_DNA"/>
</dbReference>
<evidence type="ECO:0000256" key="1">
    <source>
        <dbReference type="ARBA" id="ARBA00011353"/>
    </source>
</evidence>
<name>A0ABR4DZR7_9PEZI</name>
<feature type="region of interest" description="Disordered" evidence="2">
    <location>
        <begin position="1"/>
        <end position="211"/>
    </location>
</feature>
<sequence length="693" mass="75241">MANISLDNQLFFAPSPLSSGKPISQSPCPRNKGVPIASPGGQEKPRQDGHNSQRGSLAGPMANVIEISSDNESDYSDFGESRSHTSIPRVDELCPPVTPETQADSVFDPSMSFNSSCGGSGLREPAVTDTTSSEPEPLPIAAARPDFAVERVQDGSQKPPFAGPSHAITSSQSQQPGAVDAAASALPSSPWIPSSPTSSEAGSTHGVDDLFGDCRAQATGAAHGANRRDTATQFNKELIGLYWSDSDRDSLSPAPPTEKFRPRGSPSYIDSASRAKKWDEKFPFSPQAPRSRAGHRSQLGQQRARVPEGLPATPAIAEPWRLPGLVRAVQQDKPDSQESTSEAEQTSSLRETARSEAAMKIAHATPPHVGSSPLSSPKHSSLPRPRPKIGTHRESRPVLVSVSRGDRDDQASSPPCKRNGTPGSPAARYGIRDSVGSFDIHGDNADGDGVQQALADKSKLPQRRKRRRVDSQRERRLYQQDTEDIHSSAEDSSNDWVARPPRRRRVNPPDPSHTTAAGRQTSSASENPGLQQVQTQNSESVEALAAKFAEWLSETADVRKAKVDGATIFQLRFKQDLRCSTCRPVVLGNRRSGYTSHVPARQRNSTLGRILSGESPLAENPLHSPTENDVQASPFTESGAEYEIEEIVECRRRGRGWQVRVKWAHCERLTWEPRKNFLGTDSLIAFEAQHRPL</sequence>
<dbReference type="EMBL" id="JBAWTH010000129">
    <property type="protein sequence ID" value="KAL2275656.1"/>
    <property type="molecule type" value="Genomic_DNA"/>
</dbReference>
<feature type="compositionally biased region" description="Polar residues" evidence="2">
    <location>
        <begin position="512"/>
        <end position="538"/>
    </location>
</feature>
<feature type="region of interest" description="Disordered" evidence="2">
    <location>
        <begin position="245"/>
        <end position="538"/>
    </location>
</feature>
<dbReference type="InterPro" id="IPR000953">
    <property type="entry name" value="Chromo/chromo_shadow_dom"/>
</dbReference>
<feature type="compositionally biased region" description="Basic and acidic residues" evidence="2">
    <location>
        <begin position="469"/>
        <end position="489"/>
    </location>
</feature>
<feature type="compositionally biased region" description="Polar residues" evidence="2">
    <location>
        <begin position="16"/>
        <end position="28"/>
    </location>
</feature>
<feature type="domain" description="Chromo" evidence="3">
    <location>
        <begin position="642"/>
        <end position="693"/>
    </location>
</feature>
<organism evidence="4 5">
    <name type="scientific">Diaporthe vaccinii</name>
    <dbReference type="NCBI Taxonomy" id="105482"/>
    <lineage>
        <taxon>Eukaryota</taxon>
        <taxon>Fungi</taxon>
        <taxon>Dikarya</taxon>
        <taxon>Ascomycota</taxon>
        <taxon>Pezizomycotina</taxon>
        <taxon>Sordariomycetes</taxon>
        <taxon>Sordariomycetidae</taxon>
        <taxon>Diaporthales</taxon>
        <taxon>Diaporthaceae</taxon>
        <taxon>Diaporthe</taxon>
        <taxon>Diaporthe eres species complex</taxon>
    </lineage>
</organism>
<dbReference type="PROSITE" id="PS50013">
    <property type="entry name" value="CHROMO_2"/>
    <property type="match status" value="1"/>
</dbReference>
<dbReference type="SMART" id="SM00298">
    <property type="entry name" value="CHROMO"/>
    <property type="match status" value="1"/>
</dbReference>
<proteinExistence type="predicted"/>
<dbReference type="Proteomes" id="UP001600888">
    <property type="component" value="Unassembled WGS sequence"/>
</dbReference>
<gene>
    <name evidence="4" type="ORF">FJTKL_01713</name>
</gene>
<dbReference type="InterPro" id="IPR016197">
    <property type="entry name" value="Chromo-like_dom_sf"/>
</dbReference>
<evidence type="ECO:0000256" key="2">
    <source>
        <dbReference type="SAM" id="MobiDB-lite"/>
    </source>
</evidence>
<keyword evidence="5" id="KW-1185">Reference proteome</keyword>
<comment type="caution">
    <text evidence="4">The sequence shown here is derived from an EMBL/GenBank/DDBJ whole genome shotgun (WGS) entry which is preliminary data.</text>
</comment>
<feature type="compositionally biased region" description="Low complexity" evidence="2">
    <location>
        <begin position="176"/>
        <end position="199"/>
    </location>
</feature>